<evidence type="ECO:0000313" key="2">
    <source>
        <dbReference type="Proteomes" id="UP001164539"/>
    </source>
</evidence>
<organism evidence="1 2">
    <name type="scientific">Melia azedarach</name>
    <name type="common">Chinaberry tree</name>
    <dbReference type="NCBI Taxonomy" id="155640"/>
    <lineage>
        <taxon>Eukaryota</taxon>
        <taxon>Viridiplantae</taxon>
        <taxon>Streptophyta</taxon>
        <taxon>Embryophyta</taxon>
        <taxon>Tracheophyta</taxon>
        <taxon>Spermatophyta</taxon>
        <taxon>Magnoliopsida</taxon>
        <taxon>eudicotyledons</taxon>
        <taxon>Gunneridae</taxon>
        <taxon>Pentapetalae</taxon>
        <taxon>rosids</taxon>
        <taxon>malvids</taxon>
        <taxon>Sapindales</taxon>
        <taxon>Meliaceae</taxon>
        <taxon>Melia</taxon>
    </lineage>
</organism>
<proteinExistence type="predicted"/>
<dbReference type="Proteomes" id="UP001164539">
    <property type="component" value="Chromosome 10"/>
</dbReference>
<keyword evidence="2" id="KW-1185">Reference proteome</keyword>
<protein>
    <submittedName>
        <fullName evidence="1">Glycosyltransferase</fullName>
    </submittedName>
</protein>
<accession>A0ACC1XDW5</accession>
<name>A0ACC1XDW5_MELAZ</name>
<dbReference type="EMBL" id="CM051403">
    <property type="protein sequence ID" value="KAJ4709378.1"/>
    <property type="molecule type" value="Genomic_DNA"/>
</dbReference>
<gene>
    <name evidence="1" type="ORF">OWV82_019176</name>
</gene>
<comment type="caution">
    <text evidence="1">The sequence shown here is derived from an EMBL/GenBank/DDBJ whole genome shotgun (WGS) entry which is preliminary data.</text>
</comment>
<sequence length="196" mass="22534">MIRLLTFLLLLAPSFQFTDTIIPTPTPWPERFHALLYMNVSSSVLQITNLWYDWPRGLNVNIMQKQLGVLLYDIEWNNGTSFYFTLGENGSCGIMDFGVGIPRPDFLDGANYLGTEITDGFLCNVWEKVDFIWYYEDVQTKRPVRWDFYDGISTHVMTFEVGAVLDDSIIQAPSYCFTQDTDTNSKFLGSSLPKKF</sequence>
<reference evidence="1 2" key="1">
    <citation type="journal article" date="2023" name="Science">
        <title>Complex scaffold remodeling in plant triterpene biosynthesis.</title>
        <authorList>
            <person name="De La Pena R."/>
            <person name="Hodgson H."/>
            <person name="Liu J.C."/>
            <person name="Stephenson M.J."/>
            <person name="Martin A.C."/>
            <person name="Owen C."/>
            <person name="Harkess A."/>
            <person name="Leebens-Mack J."/>
            <person name="Jimenez L.E."/>
            <person name="Osbourn A."/>
            <person name="Sattely E.S."/>
        </authorList>
    </citation>
    <scope>NUCLEOTIDE SEQUENCE [LARGE SCALE GENOMIC DNA]</scope>
    <source>
        <strain evidence="2">cv. JPN11</strain>
        <tissue evidence="1">Leaf</tissue>
    </source>
</reference>
<evidence type="ECO:0000313" key="1">
    <source>
        <dbReference type="EMBL" id="KAJ4709378.1"/>
    </source>
</evidence>